<dbReference type="SUPFAM" id="SSF53056">
    <property type="entry name" value="beta-carbonic anhydrase, cab"/>
    <property type="match status" value="1"/>
</dbReference>
<protein>
    <recommendedName>
        <fullName evidence="2 8">Carbonic anhydrase</fullName>
        <ecNumber evidence="2 8">4.2.1.1</ecNumber>
    </recommendedName>
    <alternativeName>
        <fullName evidence="8">Carbonate dehydratase</fullName>
    </alternativeName>
</protein>
<accession>A0ABD2PNP7</accession>
<proteinExistence type="inferred from homology"/>
<evidence type="ECO:0000256" key="2">
    <source>
        <dbReference type="ARBA" id="ARBA00012925"/>
    </source>
</evidence>
<gene>
    <name evidence="9" type="ORF">Ciccas_014134</name>
</gene>
<organism evidence="9 10">
    <name type="scientific">Cichlidogyrus casuarinus</name>
    <dbReference type="NCBI Taxonomy" id="1844966"/>
    <lineage>
        <taxon>Eukaryota</taxon>
        <taxon>Metazoa</taxon>
        <taxon>Spiralia</taxon>
        <taxon>Lophotrochozoa</taxon>
        <taxon>Platyhelminthes</taxon>
        <taxon>Monogenea</taxon>
        <taxon>Monopisthocotylea</taxon>
        <taxon>Dactylogyridea</taxon>
        <taxon>Ancyrocephalidae</taxon>
        <taxon>Cichlidogyrus</taxon>
    </lineage>
</organism>
<comment type="similarity">
    <text evidence="1 8">Belongs to the beta-class carbonic anhydrase family.</text>
</comment>
<evidence type="ECO:0000256" key="5">
    <source>
        <dbReference type="ARBA" id="ARBA00023239"/>
    </source>
</evidence>
<evidence type="ECO:0000313" key="10">
    <source>
        <dbReference type="Proteomes" id="UP001626550"/>
    </source>
</evidence>
<dbReference type="InterPro" id="IPR001765">
    <property type="entry name" value="Carbonic_anhydrase"/>
</dbReference>
<feature type="non-terminal residue" evidence="9">
    <location>
        <position position="1"/>
    </location>
</feature>
<dbReference type="AlphaFoldDB" id="A0ABD2PNP7"/>
<dbReference type="Gene3D" id="3.40.1050.10">
    <property type="entry name" value="Carbonic anhydrase"/>
    <property type="match status" value="1"/>
</dbReference>
<comment type="caution">
    <text evidence="9">The sequence shown here is derived from an EMBL/GenBank/DDBJ whole genome shotgun (WGS) entry which is preliminary data.</text>
</comment>
<dbReference type="InterPro" id="IPR036874">
    <property type="entry name" value="Carbonic_anhydrase_sf"/>
</dbReference>
<dbReference type="Proteomes" id="UP001626550">
    <property type="component" value="Unassembled WGS sequence"/>
</dbReference>
<name>A0ABD2PNP7_9PLAT</name>
<feature type="binding site" evidence="7">
    <location>
        <position position="49"/>
    </location>
    <ligand>
        <name>Zn(2+)</name>
        <dbReference type="ChEBI" id="CHEBI:29105"/>
    </ligand>
</feature>
<evidence type="ECO:0000256" key="8">
    <source>
        <dbReference type="RuleBase" id="RU003956"/>
    </source>
</evidence>
<feature type="binding site" evidence="7">
    <location>
        <position position="116"/>
    </location>
    <ligand>
        <name>Zn(2+)</name>
        <dbReference type="ChEBI" id="CHEBI:29105"/>
    </ligand>
</feature>
<dbReference type="EMBL" id="JBJKFK010007568">
    <property type="protein sequence ID" value="KAL3307356.1"/>
    <property type="molecule type" value="Genomic_DNA"/>
</dbReference>
<keyword evidence="5 8" id="KW-0456">Lyase</keyword>
<evidence type="ECO:0000256" key="7">
    <source>
        <dbReference type="PIRSR" id="PIRSR601765-1"/>
    </source>
</evidence>
<evidence type="ECO:0000256" key="3">
    <source>
        <dbReference type="ARBA" id="ARBA00022723"/>
    </source>
</evidence>
<reference evidence="9 10" key="1">
    <citation type="submission" date="2024-11" db="EMBL/GenBank/DDBJ databases">
        <title>Adaptive evolution of stress response genes in parasites aligns with host niche diversity.</title>
        <authorList>
            <person name="Hahn C."/>
            <person name="Resl P."/>
        </authorList>
    </citation>
    <scope>NUCLEOTIDE SEQUENCE [LARGE SCALE GENOMIC DNA]</scope>
    <source>
        <strain evidence="9">EGGRZ-B1_66</strain>
        <tissue evidence="9">Body</tissue>
    </source>
</reference>
<dbReference type="SMART" id="SM00947">
    <property type="entry name" value="Pro_CA"/>
    <property type="match status" value="1"/>
</dbReference>
<dbReference type="PANTHER" id="PTHR11002">
    <property type="entry name" value="CARBONIC ANHYDRASE"/>
    <property type="match status" value="1"/>
</dbReference>
<dbReference type="EC" id="4.2.1.1" evidence="2 8"/>
<evidence type="ECO:0000313" key="9">
    <source>
        <dbReference type="EMBL" id="KAL3307356.1"/>
    </source>
</evidence>
<comment type="catalytic activity">
    <reaction evidence="6 8">
        <text>hydrogencarbonate + H(+) = CO2 + H2O</text>
        <dbReference type="Rhea" id="RHEA:10748"/>
        <dbReference type="ChEBI" id="CHEBI:15377"/>
        <dbReference type="ChEBI" id="CHEBI:15378"/>
        <dbReference type="ChEBI" id="CHEBI:16526"/>
        <dbReference type="ChEBI" id="CHEBI:17544"/>
        <dbReference type="EC" id="4.2.1.1"/>
    </reaction>
</comment>
<dbReference type="GO" id="GO:0004089">
    <property type="term" value="F:carbonate dehydratase activity"/>
    <property type="evidence" value="ECO:0007669"/>
    <property type="project" value="UniProtKB-UniRule"/>
</dbReference>
<evidence type="ECO:0000256" key="6">
    <source>
        <dbReference type="ARBA" id="ARBA00048348"/>
    </source>
</evidence>
<keyword evidence="10" id="KW-1185">Reference proteome</keyword>
<comment type="function">
    <text evidence="8">Reversible hydration of carbon dioxide.</text>
</comment>
<dbReference type="CDD" id="cd00382">
    <property type="entry name" value="beta_CA"/>
    <property type="match status" value="1"/>
</dbReference>
<evidence type="ECO:0000256" key="1">
    <source>
        <dbReference type="ARBA" id="ARBA00006217"/>
    </source>
</evidence>
<dbReference type="PANTHER" id="PTHR11002:SF76">
    <property type="entry name" value="CARBONIC ANHYDRASE"/>
    <property type="match status" value="1"/>
</dbReference>
<sequence length="181" mass="20151">STWPNNKPMDKLLRGIVDFSKTGAKNYLEWIKKANSAGGAHSLIITCVDSRVCPTSFTQCGPGSFFMVKTPGNFVPTLDEITSDTAGFHDCTLATMDLTFNALGIKNAVVCGHSDCKVNVLQQLCTIRRYPFMHDARLKIQLFGLWIDLDLAQVHMFSPQQQRFIPVTNDNLDSLIRQPSL</sequence>
<dbReference type="Pfam" id="PF00484">
    <property type="entry name" value="Pro_CA"/>
    <property type="match status" value="1"/>
</dbReference>
<dbReference type="GO" id="GO:0008270">
    <property type="term" value="F:zinc ion binding"/>
    <property type="evidence" value="ECO:0007669"/>
    <property type="project" value="UniProtKB-UniRule"/>
</dbReference>
<keyword evidence="3 7" id="KW-0479">Metal-binding</keyword>
<comment type="cofactor">
    <cofactor evidence="7">
        <name>Zn(2+)</name>
        <dbReference type="ChEBI" id="CHEBI:29105"/>
    </cofactor>
    <text evidence="7">Binds 1 zinc ion per subunit.</text>
</comment>
<feature type="binding site" evidence="7">
    <location>
        <position position="47"/>
    </location>
    <ligand>
        <name>Zn(2+)</name>
        <dbReference type="ChEBI" id="CHEBI:29105"/>
    </ligand>
</feature>
<keyword evidence="4 7" id="KW-0862">Zinc</keyword>
<evidence type="ECO:0000256" key="4">
    <source>
        <dbReference type="ARBA" id="ARBA00022833"/>
    </source>
</evidence>
<feature type="binding site" evidence="7">
    <location>
        <position position="113"/>
    </location>
    <ligand>
        <name>Zn(2+)</name>
        <dbReference type="ChEBI" id="CHEBI:29105"/>
    </ligand>
</feature>